<dbReference type="NCBIfam" id="NF040501">
    <property type="entry name" value="resist_ArsN2"/>
    <property type="match status" value="1"/>
</dbReference>
<dbReference type="InterPro" id="IPR016181">
    <property type="entry name" value="Acyl_CoA_acyltransferase"/>
</dbReference>
<reference evidence="2" key="1">
    <citation type="journal article" date="2020" name="mSystems">
        <title>Genome- and Community-Level Interaction Insights into Carbon Utilization and Element Cycling Functions of Hydrothermarchaeota in Hydrothermal Sediment.</title>
        <authorList>
            <person name="Zhou Z."/>
            <person name="Liu Y."/>
            <person name="Xu W."/>
            <person name="Pan J."/>
            <person name="Luo Z.H."/>
            <person name="Li M."/>
        </authorList>
    </citation>
    <scope>NUCLEOTIDE SEQUENCE [LARGE SCALE GENOMIC DNA]</scope>
    <source>
        <strain evidence="2">SpSt-289</strain>
    </source>
</reference>
<sequence>MNHLQFRPATAEDWPAIASLLERYNLPLEGAQAHLEHFLVALDATTGTLEGVAGLECYEDVGLLRSVAVAERHRGVGAALVKRILEQARLSGLRQVVLLTTTAADYFLRFGFHRIERSEAPAAVHASQEFQGACPASATVMLRYL</sequence>
<dbReference type="InterPro" id="IPR000182">
    <property type="entry name" value="GNAT_dom"/>
</dbReference>
<proteinExistence type="predicted"/>
<gene>
    <name evidence="2" type="ORF">ENQ20_13500</name>
</gene>
<dbReference type="PROSITE" id="PS51186">
    <property type="entry name" value="GNAT"/>
    <property type="match status" value="1"/>
</dbReference>
<dbReference type="Gene3D" id="3.40.630.30">
    <property type="match status" value="1"/>
</dbReference>
<organism evidence="2">
    <name type="scientific">Caldilinea aerophila</name>
    <dbReference type="NCBI Taxonomy" id="133453"/>
    <lineage>
        <taxon>Bacteria</taxon>
        <taxon>Bacillati</taxon>
        <taxon>Chloroflexota</taxon>
        <taxon>Caldilineae</taxon>
        <taxon>Caldilineales</taxon>
        <taxon>Caldilineaceae</taxon>
        <taxon>Caldilinea</taxon>
    </lineage>
</organism>
<keyword evidence="2" id="KW-0808">Transferase</keyword>
<evidence type="ECO:0000313" key="2">
    <source>
        <dbReference type="EMBL" id="HDX32483.1"/>
    </source>
</evidence>
<feature type="domain" description="N-acetyltransferase" evidence="1">
    <location>
        <begin position="4"/>
        <end position="145"/>
    </location>
</feature>
<protein>
    <submittedName>
        <fullName evidence="2">GNAT family N-acetyltransferase</fullName>
    </submittedName>
</protein>
<dbReference type="SUPFAM" id="SSF55729">
    <property type="entry name" value="Acyl-CoA N-acyltransferases (Nat)"/>
    <property type="match status" value="1"/>
</dbReference>
<dbReference type="EMBL" id="DSMG01000135">
    <property type="protein sequence ID" value="HDX32483.1"/>
    <property type="molecule type" value="Genomic_DNA"/>
</dbReference>
<dbReference type="Pfam" id="PF13508">
    <property type="entry name" value="Acetyltransf_7"/>
    <property type="match status" value="1"/>
</dbReference>
<accession>A0A7C1JBU8</accession>
<evidence type="ECO:0000259" key="1">
    <source>
        <dbReference type="PROSITE" id="PS51186"/>
    </source>
</evidence>
<comment type="caution">
    <text evidence="2">The sequence shown here is derived from an EMBL/GenBank/DDBJ whole genome shotgun (WGS) entry which is preliminary data.</text>
</comment>
<name>A0A7C1JBU8_9CHLR</name>
<dbReference type="GO" id="GO:0016747">
    <property type="term" value="F:acyltransferase activity, transferring groups other than amino-acyl groups"/>
    <property type="evidence" value="ECO:0007669"/>
    <property type="project" value="InterPro"/>
</dbReference>
<dbReference type="CDD" id="cd04301">
    <property type="entry name" value="NAT_SF"/>
    <property type="match status" value="1"/>
</dbReference>
<dbReference type="AlphaFoldDB" id="A0A7C1JBU8"/>